<feature type="domain" description="4Fe-4S ferredoxin-type" evidence="9">
    <location>
        <begin position="35"/>
        <end position="57"/>
    </location>
</feature>
<dbReference type="InterPro" id="IPR018206">
    <property type="entry name" value="ETF_asu_C_CS"/>
</dbReference>
<dbReference type="SUPFAM" id="SSF52467">
    <property type="entry name" value="DHS-like NAD/FAD-binding domain"/>
    <property type="match status" value="1"/>
</dbReference>
<evidence type="ECO:0000256" key="3">
    <source>
        <dbReference type="ARBA" id="ARBA00022630"/>
    </source>
</evidence>
<dbReference type="InterPro" id="IPR033947">
    <property type="entry name" value="ETF_alpha_N"/>
</dbReference>
<dbReference type="SMART" id="SM00893">
    <property type="entry name" value="ETF"/>
    <property type="match status" value="1"/>
</dbReference>
<keyword evidence="7" id="KW-0408">Iron</keyword>
<dbReference type="RefSeq" id="WP_284153797.1">
    <property type="nucleotide sequence ID" value="NZ_AP025516.1"/>
</dbReference>
<keyword evidence="8" id="KW-0411">Iron-sulfur</keyword>
<accession>A0ABM7W753</accession>
<dbReference type="Proteomes" id="UP000830055">
    <property type="component" value="Chromosome"/>
</dbReference>
<dbReference type="Gene3D" id="3.30.70.20">
    <property type="match status" value="1"/>
</dbReference>
<dbReference type="InterPro" id="IPR001308">
    <property type="entry name" value="ETF_a/FixB"/>
</dbReference>
<dbReference type="Pfam" id="PF01012">
    <property type="entry name" value="ETF"/>
    <property type="match status" value="1"/>
</dbReference>
<dbReference type="SUPFAM" id="SSF54862">
    <property type="entry name" value="4Fe-4S ferredoxins"/>
    <property type="match status" value="1"/>
</dbReference>
<keyword evidence="6" id="KW-0249">Electron transport</keyword>
<evidence type="ECO:0000313" key="10">
    <source>
        <dbReference type="EMBL" id="BDD86722.1"/>
    </source>
</evidence>
<dbReference type="Pfam" id="PF00766">
    <property type="entry name" value="ETF_alpha"/>
    <property type="match status" value="1"/>
</dbReference>
<evidence type="ECO:0000256" key="1">
    <source>
        <dbReference type="ARBA" id="ARBA00005817"/>
    </source>
</evidence>
<gene>
    <name evidence="10" type="ORF">DPPLL_10870</name>
</gene>
<organism evidence="10 11">
    <name type="scientific">Desulfofustis limnaeus</name>
    <dbReference type="NCBI Taxonomy" id="2740163"/>
    <lineage>
        <taxon>Bacteria</taxon>
        <taxon>Pseudomonadati</taxon>
        <taxon>Thermodesulfobacteriota</taxon>
        <taxon>Desulfobulbia</taxon>
        <taxon>Desulfobulbales</taxon>
        <taxon>Desulfocapsaceae</taxon>
        <taxon>Desulfofustis</taxon>
    </lineage>
</organism>
<comment type="similarity">
    <text evidence="1">Belongs to the ETF alpha-subunit/FixB family.</text>
</comment>
<keyword evidence="4" id="KW-0479">Metal-binding</keyword>
<dbReference type="InterPro" id="IPR014730">
    <property type="entry name" value="ETF_a/b_N"/>
</dbReference>
<name>A0ABM7W753_9BACT</name>
<dbReference type="PANTHER" id="PTHR43153">
    <property type="entry name" value="ELECTRON TRANSFER FLAVOPROTEIN ALPHA"/>
    <property type="match status" value="1"/>
</dbReference>
<feature type="domain" description="4Fe-4S ferredoxin-type" evidence="9">
    <location>
        <begin position="1"/>
        <end position="29"/>
    </location>
</feature>
<evidence type="ECO:0000256" key="8">
    <source>
        <dbReference type="ARBA" id="ARBA00023014"/>
    </source>
</evidence>
<evidence type="ECO:0000256" key="5">
    <source>
        <dbReference type="ARBA" id="ARBA00022827"/>
    </source>
</evidence>
<evidence type="ECO:0000256" key="4">
    <source>
        <dbReference type="ARBA" id="ARBA00022723"/>
    </source>
</evidence>
<dbReference type="InterPro" id="IPR017896">
    <property type="entry name" value="4Fe4S_Fe-S-bd"/>
</dbReference>
<proteinExistence type="inferred from homology"/>
<keyword evidence="11" id="KW-1185">Reference proteome</keyword>
<dbReference type="PROSITE" id="PS00696">
    <property type="entry name" value="ETF_ALPHA"/>
    <property type="match status" value="1"/>
</dbReference>
<evidence type="ECO:0000256" key="7">
    <source>
        <dbReference type="ARBA" id="ARBA00023004"/>
    </source>
</evidence>
<sequence length="397" mass="42352">MLKIDETLCIGCGLCEEACPFGAIKVEGGTAVVGDNCTLCGACVDVCEVEALRFEGVERRVGKDLADWSGVWVFAEFSRGRLAPVALELLGIGRRLADARGVKLTAVLFGHMTGNSAEQLIGHGADQVYRVDNPGLELFSDEVYEKILLDLISTHQPEIVLAGATAIGRSFIPGVATTVDAGLTADCTGLEIRAEDGVLLQTRPAFGGNIMATIVCPHTRPQMATVRPKVMKELPYSADRRGEIIDIMPTPRQLTSRIKVLESVQEAQSKVNIQESDILVSGGRGLDNEKGFELIGRLAEVLGAKVSASRAAVDAGWIPYPHQVGQTGKTVAPKLYIACGISGAIQHVAGMQSSETIVAINRDADAPIFTVADYGIVGDLYEVLPKLIEAIERRRGS</sequence>
<evidence type="ECO:0000256" key="6">
    <source>
        <dbReference type="ARBA" id="ARBA00022982"/>
    </source>
</evidence>
<dbReference type="PIRSF" id="PIRSF000089">
    <property type="entry name" value="Electra_flavoP_a"/>
    <property type="match status" value="1"/>
</dbReference>
<dbReference type="SUPFAM" id="SSF52402">
    <property type="entry name" value="Adenine nucleotide alpha hydrolases-like"/>
    <property type="match status" value="1"/>
</dbReference>
<dbReference type="PROSITE" id="PS00198">
    <property type="entry name" value="4FE4S_FER_1"/>
    <property type="match status" value="2"/>
</dbReference>
<dbReference type="InterPro" id="IPR029035">
    <property type="entry name" value="DHS-like_NAD/FAD-binding_dom"/>
</dbReference>
<evidence type="ECO:0000313" key="11">
    <source>
        <dbReference type="Proteomes" id="UP000830055"/>
    </source>
</evidence>
<evidence type="ECO:0000256" key="2">
    <source>
        <dbReference type="ARBA" id="ARBA00022448"/>
    </source>
</evidence>
<dbReference type="InterPro" id="IPR017900">
    <property type="entry name" value="4Fe4S_Fe_S_CS"/>
</dbReference>
<dbReference type="CDD" id="cd01715">
    <property type="entry name" value="ETF_alpha"/>
    <property type="match status" value="1"/>
</dbReference>
<dbReference type="EMBL" id="AP025516">
    <property type="protein sequence ID" value="BDD86722.1"/>
    <property type="molecule type" value="Genomic_DNA"/>
</dbReference>
<keyword evidence="2" id="KW-0813">Transport</keyword>
<dbReference type="Gene3D" id="3.40.50.1220">
    <property type="entry name" value="TPP-binding domain"/>
    <property type="match status" value="1"/>
</dbReference>
<dbReference type="PROSITE" id="PS51379">
    <property type="entry name" value="4FE4S_FER_2"/>
    <property type="match status" value="2"/>
</dbReference>
<protein>
    <submittedName>
        <fullName evidence="10">Electron transfer flavoprotein subunit alpha</fullName>
    </submittedName>
</protein>
<evidence type="ECO:0000259" key="9">
    <source>
        <dbReference type="PROSITE" id="PS51379"/>
    </source>
</evidence>
<keyword evidence="3" id="KW-0285">Flavoprotein</keyword>
<dbReference type="Gene3D" id="3.40.50.620">
    <property type="entry name" value="HUPs"/>
    <property type="match status" value="1"/>
</dbReference>
<keyword evidence="5" id="KW-0274">FAD</keyword>
<dbReference type="Pfam" id="PF00037">
    <property type="entry name" value="Fer4"/>
    <property type="match status" value="2"/>
</dbReference>
<dbReference type="InterPro" id="IPR014729">
    <property type="entry name" value="Rossmann-like_a/b/a_fold"/>
</dbReference>
<reference evidence="10 11" key="1">
    <citation type="submission" date="2022-01" db="EMBL/GenBank/DDBJ databases">
        <title>Desulfofustis limnae sp. nov., a novel mesophilic sulfate-reducing bacterium isolated from marsh soil.</title>
        <authorList>
            <person name="Watanabe M."/>
            <person name="Takahashi A."/>
            <person name="Kojima H."/>
            <person name="Fukui M."/>
        </authorList>
    </citation>
    <scope>NUCLEOTIDE SEQUENCE [LARGE SCALE GENOMIC DNA]</scope>
    <source>
        <strain evidence="10 11">PPLL</strain>
    </source>
</reference>
<dbReference type="PANTHER" id="PTHR43153:SF1">
    <property type="entry name" value="ELECTRON TRANSFER FLAVOPROTEIN SUBUNIT ALPHA, MITOCHONDRIAL"/>
    <property type="match status" value="1"/>
</dbReference>
<dbReference type="InterPro" id="IPR014731">
    <property type="entry name" value="ETF_asu_C"/>
</dbReference>